<dbReference type="GO" id="GO:0016491">
    <property type="term" value="F:oxidoreductase activity"/>
    <property type="evidence" value="ECO:0007669"/>
    <property type="project" value="UniProtKB-KW"/>
</dbReference>
<dbReference type="CDD" id="cd07034">
    <property type="entry name" value="TPP_PYR_PFOR_IOR-alpha_like"/>
    <property type="match status" value="1"/>
</dbReference>
<proteinExistence type="predicted"/>
<dbReference type="InterPro" id="IPR009014">
    <property type="entry name" value="Transketo_C/PFOR_II"/>
</dbReference>
<evidence type="ECO:0000259" key="3">
    <source>
        <dbReference type="Pfam" id="PF17147"/>
    </source>
</evidence>
<dbReference type="SUPFAM" id="SSF52922">
    <property type="entry name" value="TK C-terminal domain-like"/>
    <property type="match status" value="1"/>
</dbReference>
<evidence type="ECO:0000313" key="5">
    <source>
        <dbReference type="Proteomes" id="UP000179258"/>
    </source>
</evidence>
<dbReference type="FunFam" id="3.40.50.970:FF:000012">
    <property type="entry name" value="Pyruvate:ferredoxin (Flavodoxin) oxidoreductase"/>
    <property type="match status" value="1"/>
</dbReference>
<dbReference type="Pfam" id="PF01855">
    <property type="entry name" value="POR_N"/>
    <property type="match status" value="1"/>
</dbReference>
<name>A0A1G2R9L1_9BACT</name>
<evidence type="ECO:0000259" key="2">
    <source>
        <dbReference type="Pfam" id="PF01855"/>
    </source>
</evidence>
<evidence type="ECO:0000313" key="4">
    <source>
        <dbReference type="EMBL" id="OHA69029.1"/>
    </source>
</evidence>
<keyword evidence="1" id="KW-0560">Oxidoreductase</keyword>
<dbReference type="Gene3D" id="3.40.50.920">
    <property type="match status" value="1"/>
</dbReference>
<evidence type="ECO:0008006" key="6">
    <source>
        <dbReference type="Google" id="ProtNLM"/>
    </source>
</evidence>
<dbReference type="GO" id="GO:0006979">
    <property type="term" value="P:response to oxidative stress"/>
    <property type="evidence" value="ECO:0007669"/>
    <property type="project" value="TreeGrafter"/>
</dbReference>
<dbReference type="PANTHER" id="PTHR32154:SF0">
    <property type="entry name" value="PYRUVATE-FLAVODOXIN OXIDOREDUCTASE-RELATED"/>
    <property type="match status" value="1"/>
</dbReference>
<dbReference type="PANTHER" id="PTHR32154">
    <property type="entry name" value="PYRUVATE-FLAVODOXIN OXIDOREDUCTASE-RELATED"/>
    <property type="match status" value="1"/>
</dbReference>
<feature type="domain" description="Pyruvate:ferredoxin oxidoreductase core" evidence="3">
    <location>
        <begin position="267"/>
        <end position="368"/>
    </location>
</feature>
<reference evidence="4 5" key="1">
    <citation type="journal article" date="2016" name="Nat. Commun.">
        <title>Thousands of microbial genomes shed light on interconnected biogeochemical processes in an aquifer system.</title>
        <authorList>
            <person name="Anantharaman K."/>
            <person name="Brown C.T."/>
            <person name="Hug L.A."/>
            <person name="Sharon I."/>
            <person name="Castelle C.J."/>
            <person name="Probst A.J."/>
            <person name="Thomas B.C."/>
            <person name="Singh A."/>
            <person name="Wilkins M.J."/>
            <person name="Karaoz U."/>
            <person name="Brodie E.L."/>
            <person name="Williams K.H."/>
            <person name="Hubbard S.S."/>
            <person name="Banfield J.F."/>
        </authorList>
    </citation>
    <scope>NUCLEOTIDE SEQUENCE [LARGE SCALE GENOMIC DNA]</scope>
</reference>
<gene>
    <name evidence="4" type="ORF">A3D59_02805</name>
</gene>
<dbReference type="SUPFAM" id="SSF52518">
    <property type="entry name" value="Thiamin diphosphate-binding fold (THDP-binding)"/>
    <property type="match status" value="1"/>
</dbReference>
<organism evidence="4 5">
    <name type="scientific">Candidatus Wildermuthbacteria bacterium RIFCSPHIGHO2_02_FULL_47_17</name>
    <dbReference type="NCBI Taxonomy" id="1802452"/>
    <lineage>
        <taxon>Bacteria</taxon>
        <taxon>Candidatus Wildermuthiibacteriota</taxon>
    </lineage>
</organism>
<sequence>MTADQRVPSGRELLSGNVAAAYAVLLARARVVAAYPITPQTILVEKLAEYAPQYGIEYITVESEHSMVAAVRGSTKAGVRSFCATSSHGLAYAHEQLQTASRERIPLVMVNVNRSFANPWHLQADLQDSMSQRDTGWIQLYCSSPQEILDTIFCAFKLAENLMLPVMVCYEGFTMSHLGAPVVIPDQETVDRFLPAFNPPKKWLLSADNPVTHGASAEPEIYSKHQRQIHEAMLNGEKAFEEIAAEFTQVFGREKVGALEITGSSEASLALVTCGATGETAKTALETDKNFLLARLHMFRPFPKKALLQALRIMQRIAVIDRAISFGSGGPIAIELKDVFYNMPLVAAPNILSLIGGLGGTDITPNTIKWAVNHARAQQPVWIKNLYPQLPDTTIIIPEEVK</sequence>
<dbReference type="AlphaFoldDB" id="A0A1G2R9L1"/>
<accession>A0A1G2R9L1</accession>
<comment type="caution">
    <text evidence="4">The sequence shown here is derived from an EMBL/GenBank/DDBJ whole genome shotgun (WGS) entry which is preliminary data.</text>
</comment>
<dbReference type="InterPro" id="IPR029061">
    <property type="entry name" value="THDP-binding"/>
</dbReference>
<protein>
    <recommendedName>
        <fullName evidence="6">Pyruvate ferredoxin oxidoreductase</fullName>
    </recommendedName>
</protein>
<dbReference type="Pfam" id="PF17147">
    <property type="entry name" value="PFOR_II"/>
    <property type="match status" value="1"/>
</dbReference>
<dbReference type="Gene3D" id="3.40.50.970">
    <property type="match status" value="1"/>
</dbReference>
<dbReference type="EMBL" id="MHTX01000002">
    <property type="protein sequence ID" value="OHA69029.1"/>
    <property type="molecule type" value="Genomic_DNA"/>
</dbReference>
<dbReference type="Proteomes" id="UP000179258">
    <property type="component" value="Unassembled WGS sequence"/>
</dbReference>
<dbReference type="InterPro" id="IPR050722">
    <property type="entry name" value="Pyruvate:ferred/Flavod_OxRd"/>
</dbReference>
<evidence type="ECO:0000256" key="1">
    <source>
        <dbReference type="ARBA" id="ARBA00023002"/>
    </source>
</evidence>
<dbReference type="InterPro" id="IPR002880">
    <property type="entry name" value="Pyrv_Fd/Flavodoxin_OxRdtase_N"/>
</dbReference>
<feature type="domain" description="Pyruvate flavodoxin/ferredoxin oxidoreductase pyrimidine binding" evidence="2">
    <location>
        <begin position="23"/>
        <end position="243"/>
    </location>
</feature>
<dbReference type="InterPro" id="IPR033412">
    <property type="entry name" value="PFOR_II"/>
</dbReference>